<evidence type="ECO:0000313" key="2">
    <source>
        <dbReference type="Proteomes" id="UP000617734"/>
    </source>
</evidence>
<dbReference type="Pfam" id="PF19794">
    <property type="entry name" value="DUF6278"/>
    <property type="match status" value="1"/>
</dbReference>
<dbReference type="GeneID" id="95355917"/>
<proteinExistence type="predicted"/>
<dbReference type="InterPro" id="IPR046245">
    <property type="entry name" value="DUF6278"/>
</dbReference>
<evidence type="ECO:0000313" key="1">
    <source>
        <dbReference type="EMBL" id="GHH78893.1"/>
    </source>
</evidence>
<name>A0A919G6E3_9ACTN</name>
<organism evidence="1 2">
    <name type="scientific">Kitasatospora indigofera</name>
    <dbReference type="NCBI Taxonomy" id="67307"/>
    <lineage>
        <taxon>Bacteria</taxon>
        <taxon>Bacillati</taxon>
        <taxon>Actinomycetota</taxon>
        <taxon>Actinomycetes</taxon>
        <taxon>Kitasatosporales</taxon>
        <taxon>Streptomycetaceae</taxon>
        <taxon>Kitasatospora</taxon>
    </lineage>
</organism>
<dbReference type="EMBL" id="BNBO01000039">
    <property type="protein sequence ID" value="GHH78893.1"/>
    <property type="molecule type" value="Genomic_DNA"/>
</dbReference>
<gene>
    <name evidence="1" type="ORF">GCM10018781_55610</name>
</gene>
<reference evidence="1" key="2">
    <citation type="submission" date="2020-09" db="EMBL/GenBank/DDBJ databases">
        <authorList>
            <person name="Sun Q."/>
            <person name="Ohkuma M."/>
        </authorList>
    </citation>
    <scope>NUCLEOTIDE SEQUENCE</scope>
    <source>
        <strain evidence="1">JCM 4646</strain>
    </source>
</reference>
<sequence length="143" mass="15639">MGIGFIERWRDRHGEAAAGPSPEQDQDSMAELLSECELLRELADDAGLRLADDVPSLTALDQLLPTWRDSPGTAEWLGNDAGLYLGTVVFRTVPGTRWRLARDGTPVIVLPDARELDVTAFGRSWAEQGFPQLSAVYLEAADS</sequence>
<protein>
    <submittedName>
        <fullName evidence="1">Uncharacterized protein</fullName>
    </submittedName>
</protein>
<accession>A0A919G6E3</accession>
<dbReference type="RefSeq" id="WP_190213661.1">
    <property type="nucleotide sequence ID" value="NZ_BNBO01000039.1"/>
</dbReference>
<dbReference type="AlphaFoldDB" id="A0A919G6E3"/>
<dbReference type="Proteomes" id="UP000617734">
    <property type="component" value="Unassembled WGS sequence"/>
</dbReference>
<comment type="caution">
    <text evidence="1">The sequence shown here is derived from an EMBL/GenBank/DDBJ whole genome shotgun (WGS) entry which is preliminary data.</text>
</comment>
<keyword evidence="2" id="KW-1185">Reference proteome</keyword>
<reference evidence="1" key="1">
    <citation type="journal article" date="2014" name="Int. J. Syst. Evol. Microbiol.">
        <title>Complete genome sequence of Corynebacterium casei LMG S-19264T (=DSM 44701T), isolated from a smear-ripened cheese.</title>
        <authorList>
            <consortium name="US DOE Joint Genome Institute (JGI-PGF)"/>
            <person name="Walter F."/>
            <person name="Albersmeier A."/>
            <person name="Kalinowski J."/>
            <person name="Ruckert C."/>
        </authorList>
    </citation>
    <scope>NUCLEOTIDE SEQUENCE</scope>
    <source>
        <strain evidence="1">JCM 4646</strain>
    </source>
</reference>